<comment type="caution">
    <text evidence="3">The sequence shown here is derived from an EMBL/GenBank/DDBJ whole genome shotgun (WGS) entry which is preliminary data.</text>
</comment>
<feature type="region of interest" description="Disordered" evidence="1">
    <location>
        <begin position="31"/>
        <end position="52"/>
    </location>
</feature>
<keyword evidence="2" id="KW-1133">Transmembrane helix</keyword>
<accession>A0AAD6LNM6</accession>
<evidence type="ECO:0000256" key="2">
    <source>
        <dbReference type="SAM" id="Phobius"/>
    </source>
</evidence>
<feature type="transmembrane region" description="Helical" evidence="2">
    <location>
        <begin position="66"/>
        <end position="85"/>
    </location>
</feature>
<keyword evidence="2" id="KW-0472">Membrane</keyword>
<protein>
    <submittedName>
        <fullName evidence="3">Uncharacterized protein</fullName>
    </submittedName>
</protein>
<evidence type="ECO:0000313" key="3">
    <source>
        <dbReference type="EMBL" id="KAJ6970380.1"/>
    </source>
</evidence>
<dbReference type="Proteomes" id="UP001164929">
    <property type="component" value="Chromosome 15"/>
</dbReference>
<gene>
    <name evidence="3" type="ORF">NC653_034848</name>
</gene>
<reference evidence="3" key="1">
    <citation type="journal article" date="2023" name="Mol. Ecol. Resour.">
        <title>Chromosome-level genome assembly of a triploid poplar Populus alba 'Berolinensis'.</title>
        <authorList>
            <person name="Chen S."/>
            <person name="Yu Y."/>
            <person name="Wang X."/>
            <person name="Wang S."/>
            <person name="Zhang T."/>
            <person name="Zhou Y."/>
            <person name="He R."/>
            <person name="Meng N."/>
            <person name="Wang Y."/>
            <person name="Liu W."/>
            <person name="Liu Z."/>
            <person name="Liu J."/>
            <person name="Guo Q."/>
            <person name="Huang H."/>
            <person name="Sederoff R.R."/>
            <person name="Wang G."/>
            <person name="Qu G."/>
            <person name="Chen S."/>
        </authorList>
    </citation>
    <scope>NUCLEOTIDE SEQUENCE</scope>
    <source>
        <strain evidence="3">SC-2020</strain>
    </source>
</reference>
<evidence type="ECO:0000256" key="1">
    <source>
        <dbReference type="SAM" id="MobiDB-lite"/>
    </source>
</evidence>
<keyword evidence="4" id="KW-1185">Reference proteome</keyword>
<name>A0AAD6LNM6_9ROSI</name>
<evidence type="ECO:0000313" key="4">
    <source>
        <dbReference type="Proteomes" id="UP001164929"/>
    </source>
</evidence>
<dbReference type="AlphaFoldDB" id="A0AAD6LNM6"/>
<dbReference type="EMBL" id="JAQIZT010000015">
    <property type="protein sequence ID" value="KAJ6970380.1"/>
    <property type="molecule type" value="Genomic_DNA"/>
</dbReference>
<sequence length="87" mass="9943">MCPNNYLISTLFKWDDEIRTVVLCPTKTCHRDVSPGVGPNATEESDEEEEGDLIPGVTQATLGLSFIFKCCHFMHFFNFLLYLNLRI</sequence>
<proteinExistence type="predicted"/>
<feature type="compositionally biased region" description="Acidic residues" evidence="1">
    <location>
        <begin position="43"/>
        <end position="52"/>
    </location>
</feature>
<organism evidence="3 4">
    <name type="scientific">Populus alba x Populus x berolinensis</name>
    <dbReference type="NCBI Taxonomy" id="444605"/>
    <lineage>
        <taxon>Eukaryota</taxon>
        <taxon>Viridiplantae</taxon>
        <taxon>Streptophyta</taxon>
        <taxon>Embryophyta</taxon>
        <taxon>Tracheophyta</taxon>
        <taxon>Spermatophyta</taxon>
        <taxon>Magnoliopsida</taxon>
        <taxon>eudicotyledons</taxon>
        <taxon>Gunneridae</taxon>
        <taxon>Pentapetalae</taxon>
        <taxon>rosids</taxon>
        <taxon>fabids</taxon>
        <taxon>Malpighiales</taxon>
        <taxon>Salicaceae</taxon>
        <taxon>Saliceae</taxon>
        <taxon>Populus</taxon>
    </lineage>
</organism>
<keyword evidence="2" id="KW-0812">Transmembrane</keyword>